<evidence type="ECO:0000313" key="12">
    <source>
        <dbReference type="Proteomes" id="UP000320055"/>
    </source>
</evidence>
<dbReference type="Gene3D" id="3.40.50.300">
    <property type="entry name" value="P-loop containing nucleotide triphosphate hydrolases"/>
    <property type="match status" value="1"/>
</dbReference>
<dbReference type="AlphaFoldDB" id="A0A563VPW0"/>
<feature type="domain" description="DNA polymerase III delta subunit-like C-terminal" evidence="10">
    <location>
        <begin position="202"/>
        <end position="311"/>
    </location>
</feature>
<keyword evidence="3 11" id="KW-0808">Transferase</keyword>
<dbReference type="PANTHER" id="PTHR34388:SF1">
    <property type="entry name" value="DNA POLYMERASE III SUBUNIT DELTA"/>
    <property type="match status" value="1"/>
</dbReference>
<evidence type="ECO:0000256" key="8">
    <source>
        <dbReference type="ARBA" id="ARBA00049244"/>
    </source>
</evidence>
<dbReference type="RefSeq" id="WP_144863008.1">
    <property type="nucleotide sequence ID" value="NZ_LR213767.1"/>
</dbReference>
<dbReference type="Proteomes" id="UP000320055">
    <property type="component" value="Unassembled WGS sequence"/>
</dbReference>
<keyword evidence="12" id="KW-1185">Reference proteome</keyword>
<dbReference type="GO" id="GO:0009360">
    <property type="term" value="C:DNA polymerase III complex"/>
    <property type="evidence" value="ECO:0007669"/>
    <property type="project" value="InterPro"/>
</dbReference>
<proteinExistence type="inferred from homology"/>
<organism evidence="11 12">
    <name type="scientific">Hyella patelloides LEGE 07179</name>
    <dbReference type="NCBI Taxonomy" id="945734"/>
    <lineage>
        <taxon>Bacteria</taxon>
        <taxon>Bacillati</taxon>
        <taxon>Cyanobacteriota</taxon>
        <taxon>Cyanophyceae</taxon>
        <taxon>Pleurocapsales</taxon>
        <taxon>Hyellaceae</taxon>
        <taxon>Hyella</taxon>
    </lineage>
</organism>
<dbReference type="InterPro" id="IPR010372">
    <property type="entry name" value="DNA_pol3_delta_N"/>
</dbReference>
<dbReference type="SUPFAM" id="SSF48019">
    <property type="entry name" value="post-AAA+ oligomerization domain-like"/>
    <property type="match status" value="1"/>
</dbReference>
<comment type="similarity">
    <text evidence="7">Belongs to the DNA polymerase HolA subunit family.</text>
</comment>
<dbReference type="Gene3D" id="1.20.272.10">
    <property type="match status" value="1"/>
</dbReference>
<dbReference type="EC" id="2.7.7.7" evidence="1"/>
<evidence type="ECO:0000256" key="4">
    <source>
        <dbReference type="ARBA" id="ARBA00022695"/>
    </source>
</evidence>
<keyword evidence="5" id="KW-0235">DNA replication</keyword>
<dbReference type="InterPro" id="IPR008921">
    <property type="entry name" value="DNA_pol3_clamp-load_cplx_C"/>
</dbReference>
<gene>
    <name evidence="11" type="ORF">H1P_20002</name>
</gene>
<dbReference type="Pfam" id="PF21694">
    <property type="entry name" value="DNA_pol3_delta_C"/>
    <property type="match status" value="1"/>
</dbReference>
<keyword evidence="4 11" id="KW-0548">Nucleotidyltransferase</keyword>
<evidence type="ECO:0000256" key="7">
    <source>
        <dbReference type="ARBA" id="ARBA00034754"/>
    </source>
</evidence>
<evidence type="ECO:0000256" key="3">
    <source>
        <dbReference type="ARBA" id="ARBA00022679"/>
    </source>
</evidence>
<evidence type="ECO:0000256" key="2">
    <source>
        <dbReference type="ARBA" id="ARBA00017703"/>
    </source>
</evidence>
<dbReference type="InterPro" id="IPR027417">
    <property type="entry name" value="P-loop_NTPase"/>
</dbReference>
<evidence type="ECO:0000256" key="1">
    <source>
        <dbReference type="ARBA" id="ARBA00012417"/>
    </source>
</evidence>
<dbReference type="GO" id="GO:0003677">
    <property type="term" value="F:DNA binding"/>
    <property type="evidence" value="ECO:0007669"/>
    <property type="project" value="InterPro"/>
</dbReference>
<dbReference type="PANTHER" id="PTHR34388">
    <property type="entry name" value="DNA POLYMERASE III SUBUNIT DELTA"/>
    <property type="match status" value="1"/>
</dbReference>
<evidence type="ECO:0000259" key="10">
    <source>
        <dbReference type="Pfam" id="PF21694"/>
    </source>
</evidence>
<sequence>MPVYFYWGEDDFAIAKAVKQLQGKILDDNWLEFNFHRYQGDRQEVIIEALNEVMTPPFGMGGRLVWLNSTTICQQCSADLLAELTSTLPVISDDSHLLFTTSKKPDGRLKSSKLLKKFAEVKEFNLIPFWDEQGIKKNIRQLAAEIGVKLSPSAVEALKDFVGNDTRQLWNELEKLSIYQHQASNKIIDAEAVNSLVICNTQNSLKLAEAIRDSQTETALSLINDLLNRNEPPLKMVATLVRQFRMWTTVKVIWEAGEREYKSLAKIAEISGNPNRIKYILNDIQKLSATQLLSTLSLLLELEYSLKKGAEPYRILPTTALKICQLLSKQ</sequence>
<evidence type="ECO:0000259" key="9">
    <source>
        <dbReference type="Pfam" id="PF06144"/>
    </source>
</evidence>
<dbReference type="InterPro" id="IPR048466">
    <property type="entry name" value="DNA_pol3_delta-like_C"/>
</dbReference>
<dbReference type="EMBL" id="CAACVJ010000112">
    <property type="protein sequence ID" value="VEP13395.1"/>
    <property type="molecule type" value="Genomic_DNA"/>
</dbReference>
<dbReference type="Pfam" id="PF06144">
    <property type="entry name" value="DNA_pol3_delta"/>
    <property type="match status" value="1"/>
</dbReference>
<dbReference type="InterPro" id="IPR005790">
    <property type="entry name" value="DNA_polIII_delta"/>
</dbReference>
<feature type="domain" description="DNA polymerase III delta N-terminal" evidence="9">
    <location>
        <begin position="4"/>
        <end position="124"/>
    </location>
</feature>
<keyword evidence="6" id="KW-0239">DNA-directed DNA polymerase</keyword>
<protein>
    <recommendedName>
        <fullName evidence="2">DNA polymerase III subunit delta</fullName>
        <ecNumber evidence="1">2.7.7.7</ecNumber>
    </recommendedName>
</protein>
<dbReference type="NCBIfam" id="TIGR01128">
    <property type="entry name" value="holA"/>
    <property type="match status" value="1"/>
</dbReference>
<evidence type="ECO:0000256" key="5">
    <source>
        <dbReference type="ARBA" id="ARBA00022705"/>
    </source>
</evidence>
<dbReference type="GO" id="GO:0006261">
    <property type="term" value="P:DNA-templated DNA replication"/>
    <property type="evidence" value="ECO:0007669"/>
    <property type="project" value="TreeGrafter"/>
</dbReference>
<dbReference type="OrthoDB" id="581300at2"/>
<dbReference type="Gene3D" id="1.10.8.60">
    <property type="match status" value="1"/>
</dbReference>
<dbReference type="SUPFAM" id="SSF52540">
    <property type="entry name" value="P-loop containing nucleoside triphosphate hydrolases"/>
    <property type="match status" value="1"/>
</dbReference>
<evidence type="ECO:0000313" key="11">
    <source>
        <dbReference type="EMBL" id="VEP13395.1"/>
    </source>
</evidence>
<reference evidence="11 12" key="1">
    <citation type="submission" date="2019-01" db="EMBL/GenBank/DDBJ databases">
        <authorList>
            <person name="Brito A."/>
        </authorList>
    </citation>
    <scope>NUCLEOTIDE SEQUENCE [LARGE SCALE GENOMIC DNA]</scope>
    <source>
        <strain evidence="11">1</strain>
    </source>
</reference>
<accession>A0A563VPW0</accession>
<dbReference type="GO" id="GO:0003887">
    <property type="term" value="F:DNA-directed DNA polymerase activity"/>
    <property type="evidence" value="ECO:0007669"/>
    <property type="project" value="UniProtKB-KW"/>
</dbReference>
<comment type="catalytic activity">
    <reaction evidence="8">
        <text>DNA(n) + a 2'-deoxyribonucleoside 5'-triphosphate = DNA(n+1) + diphosphate</text>
        <dbReference type="Rhea" id="RHEA:22508"/>
        <dbReference type="Rhea" id="RHEA-COMP:17339"/>
        <dbReference type="Rhea" id="RHEA-COMP:17340"/>
        <dbReference type="ChEBI" id="CHEBI:33019"/>
        <dbReference type="ChEBI" id="CHEBI:61560"/>
        <dbReference type="ChEBI" id="CHEBI:173112"/>
        <dbReference type="EC" id="2.7.7.7"/>
    </reaction>
</comment>
<evidence type="ECO:0000256" key="6">
    <source>
        <dbReference type="ARBA" id="ARBA00022932"/>
    </source>
</evidence>
<name>A0A563VPW0_9CYAN</name>